<dbReference type="OrthoDB" id="9088at10239"/>
<dbReference type="RefSeq" id="YP_009290758.1">
    <property type="nucleotide sequence ID" value="NC_031107.2"/>
</dbReference>
<sequence length="154" mass="16755">MAAPVKKKRLHELDVFSGDKKDGVLLFSKDGKEYQIAVSALGDAPGKQLTQSAPAGSPLVLYAGTTDWVLNLNEAKKTLTIEEWPTVPVGQRIEITLTMVQVTGANKVAWPTNVKWPNDAEPPLSYTKDAEDMVLLTSVDSGKTWRGLIIAMGY</sequence>
<evidence type="ECO:0000313" key="2">
    <source>
        <dbReference type="Proteomes" id="UP000202181"/>
    </source>
</evidence>
<proteinExistence type="predicted"/>
<accession>A0A1B2IA45</accession>
<evidence type="ECO:0000313" key="1">
    <source>
        <dbReference type="EMBL" id="ANZ48153.1"/>
    </source>
</evidence>
<gene>
    <name evidence="1" type="ORF">ASESINO_140</name>
</gene>
<organism evidence="1 2">
    <name type="scientific">Erwinia phage vB_EamM_Asesino</name>
    <dbReference type="NCBI Taxonomy" id="1883370"/>
    <lineage>
        <taxon>Viruses</taxon>
        <taxon>Duplodnaviria</taxon>
        <taxon>Heunggongvirae</taxon>
        <taxon>Uroviricota</taxon>
        <taxon>Caudoviricetes</taxon>
        <taxon>Chimalliviridae</taxon>
        <taxon>Erskinevirus</taxon>
        <taxon>Erskinevirus asesino</taxon>
    </lineage>
</organism>
<dbReference type="KEGG" id="vg:29057090"/>
<name>A0A1B2IA45_9CAUD</name>
<dbReference type="Proteomes" id="UP000202181">
    <property type="component" value="Segment"/>
</dbReference>
<keyword evidence="2" id="KW-1185">Reference proteome</keyword>
<dbReference type="GeneID" id="29057090"/>
<protein>
    <submittedName>
        <fullName evidence="1">Uncharacterized protein</fullName>
    </submittedName>
</protein>
<dbReference type="EMBL" id="KX397364">
    <property type="protein sequence ID" value="ANZ48153.1"/>
    <property type="molecule type" value="Genomic_DNA"/>
</dbReference>
<reference evidence="1" key="1">
    <citation type="submission" date="2016-06" db="EMBL/GenBank/DDBJ databases">
        <authorList>
            <person name="Berg J.A."/>
            <person name="Hyde J.R."/>
            <person name="Breakwell D.P."/>
            <person name="Hope S."/>
            <person name="Grose J.H."/>
        </authorList>
    </citation>
    <scope>NUCLEOTIDE SEQUENCE [LARGE SCALE GENOMIC DNA]</scope>
</reference>